<keyword evidence="4" id="KW-0297">G-protein coupled receptor</keyword>
<dbReference type="InterPro" id="IPR000276">
    <property type="entry name" value="GPCR_Rhodpsn"/>
</dbReference>
<keyword evidence="3 7" id="KW-1133">Transmembrane helix</keyword>
<gene>
    <name evidence="8" type="ORF">CONCODRAFT_14197</name>
</gene>
<sequence length="317" mass="35593">MIKLALILMESNYTKLMDYNTIRERARPINTIVSCSAMVISTIAIFLGLILLFIITKKKWSKLYIDLKLVSMTVFVDLLVSIWAIVNSVLDLTNKIDYIGSQVGCTISGAISIIISTGTINCVAVTAIERYALIVLEASISDHLYYFILFGFVLTNILSCAITIVLKGFTPHPTSIYCMNDLQTSAGRIGLGFLGFSEMLSLVMVYFCYISIILARRRLALQAKEEFPMQFQNIDINWKSTVFKASLIIIGSTLSNVPYIIISTIWLARYELYTSVLDGIATLCLILNSIFNTFLILGMQPDLSKEFKSCLKNFFFK</sequence>
<feature type="transmembrane region" description="Helical" evidence="7">
    <location>
        <begin position="247"/>
        <end position="268"/>
    </location>
</feature>
<name>A0A137NPG0_CONC2</name>
<dbReference type="Pfam" id="PF00001">
    <property type="entry name" value="7tm_1"/>
    <property type="match status" value="1"/>
</dbReference>
<proteinExistence type="predicted"/>
<feature type="transmembrane region" description="Helical" evidence="7">
    <location>
        <begin position="189"/>
        <end position="215"/>
    </location>
</feature>
<feature type="transmembrane region" description="Helical" evidence="7">
    <location>
        <begin position="280"/>
        <end position="299"/>
    </location>
</feature>
<dbReference type="SUPFAM" id="SSF81321">
    <property type="entry name" value="Family A G protein-coupled receptor-like"/>
    <property type="match status" value="1"/>
</dbReference>
<dbReference type="GO" id="GO:0016020">
    <property type="term" value="C:membrane"/>
    <property type="evidence" value="ECO:0007669"/>
    <property type="project" value="UniProtKB-SubCell"/>
</dbReference>
<dbReference type="InterPro" id="IPR050125">
    <property type="entry name" value="GPCR_opsins"/>
</dbReference>
<feature type="transmembrane region" description="Helical" evidence="7">
    <location>
        <begin position="67"/>
        <end position="86"/>
    </location>
</feature>
<feature type="transmembrane region" description="Helical" evidence="7">
    <location>
        <begin position="106"/>
        <end position="132"/>
    </location>
</feature>
<dbReference type="AlphaFoldDB" id="A0A137NPG0"/>
<keyword evidence="5 7" id="KW-0472">Membrane</keyword>
<dbReference type="EMBL" id="KQ965342">
    <property type="protein sequence ID" value="KXN64630.1"/>
    <property type="molecule type" value="Genomic_DNA"/>
</dbReference>
<keyword evidence="2 7" id="KW-0812">Transmembrane</keyword>
<evidence type="ECO:0000256" key="3">
    <source>
        <dbReference type="ARBA" id="ARBA00022989"/>
    </source>
</evidence>
<feature type="transmembrane region" description="Helical" evidence="7">
    <location>
        <begin position="144"/>
        <end position="169"/>
    </location>
</feature>
<keyword evidence="9" id="KW-1185">Reference proteome</keyword>
<evidence type="ECO:0000256" key="5">
    <source>
        <dbReference type="ARBA" id="ARBA00023136"/>
    </source>
</evidence>
<reference evidence="8 9" key="1">
    <citation type="journal article" date="2015" name="Genome Biol. Evol.">
        <title>Phylogenomic analyses indicate that early fungi evolved digesting cell walls of algal ancestors of land plants.</title>
        <authorList>
            <person name="Chang Y."/>
            <person name="Wang S."/>
            <person name="Sekimoto S."/>
            <person name="Aerts A.L."/>
            <person name="Choi C."/>
            <person name="Clum A."/>
            <person name="LaButti K.M."/>
            <person name="Lindquist E.A."/>
            <person name="Yee Ngan C."/>
            <person name="Ohm R.A."/>
            <person name="Salamov A.A."/>
            <person name="Grigoriev I.V."/>
            <person name="Spatafora J.W."/>
            <person name="Berbee M.L."/>
        </authorList>
    </citation>
    <scope>NUCLEOTIDE SEQUENCE [LARGE SCALE GENOMIC DNA]</scope>
    <source>
        <strain evidence="8 9">NRRL 28638</strain>
    </source>
</reference>
<dbReference type="PROSITE" id="PS00237">
    <property type="entry name" value="G_PROTEIN_RECEP_F1_1"/>
    <property type="match status" value="1"/>
</dbReference>
<keyword evidence="4" id="KW-0807">Transducer</keyword>
<evidence type="ECO:0000256" key="7">
    <source>
        <dbReference type="SAM" id="Phobius"/>
    </source>
</evidence>
<protein>
    <recommendedName>
        <fullName evidence="10">G-protein coupled receptors family 1 profile domain-containing protein</fullName>
    </recommendedName>
</protein>
<comment type="subcellular location">
    <subcellularLocation>
        <location evidence="1">Membrane</location>
        <topology evidence="1">Multi-pass membrane protein</topology>
    </subcellularLocation>
</comment>
<dbReference type="Proteomes" id="UP000070444">
    <property type="component" value="Unassembled WGS sequence"/>
</dbReference>
<dbReference type="GO" id="GO:0004930">
    <property type="term" value="F:G protein-coupled receptor activity"/>
    <property type="evidence" value="ECO:0007669"/>
    <property type="project" value="UniProtKB-KW"/>
</dbReference>
<dbReference type="Gene3D" id="1.20.1070.10">
    <property type="entry name" value="Rhodopsin 7-helix transmembrane proteins"/>
    <property type="match status" value="1"/>
</dbReference>
<keyword evidence="6" id="KW-0675">Receptor</keyword>
<evidence type="ECO:0000313" key="9">
    <source>
        <dbReference type="Proteomes" id="UP000070444"/>
    </source>
</evidence>
<evidence type="ECO:0000256" key="6">
    <source>
        <dbReference type="ARBA" id="ARBA00023170"/>
    </source>
</evidence>
<evidence type="ECO:0008006" key="10">
    <source>
        <dbReference type="Google" id="ProtNLM"/>
    </source>
</evidence>
<dbReference type="PANTHER" id="PTHR24240">
    <property type="entry name" value="OPSIN"/>
    <property type="match status" value="1"/>
</dbReference>
<feature type="transmembrane region" description="Helical" evidence="7">
    <location>
        <begin position="31"/>
        <end position="55"/>
    </location>
</feature>
<evidence type="ECO:0000256" key="4">
    <source>
        <dbReference type="ARBA" id="ARBA00023040"/>
    </source>
</evidence>
<evidence type="ECO:0000256" key="2">
    <source>
        <dbReference type="ARBA" id="ARBA00022692"/>
    </source>
</evidence>
<accession>A0A137NPG0</accession>
<evidence type="ECO:0000313" key="8">
    <source>
        <dbReference type="EMBL" id="KXN64630.1"/>
    </source>
</evidence>
<organism evidence="8 9">
    <name type="scientific">Conidiobolus coronatus (strain ATCC 28846 / CBS 209.66 / NRRL 28638)</name>
    <name type="common">Delacroixia coronata</name>
    <dbReference type="NCBI Taxonomy" id="796925"/>
    <lineage>
        <taxon>Eukaryota</taxon>
        <taxon>Fungi</taxon>
        <taxon>Fungi incertae sedis</taxon>
        <taxon>Zoopagomycota</taxon>
        <taxon>Entomophthoromycotina</taxon>
        <taxon>Entomophthoromycetes</taxon>
        <taxon>Entomophthorales</taxon>
        <taxon>Ancylistaceae</taxon>
        <taxon>Conidiobolus</taxon>
    </lineage>
</organism>
<evidence type="ECO:0000256" key="1">
    <source>
        <dbReference type="ARBA" id="ARBA00004141"/>
    </source>
</evidence>